<evidence type="ECO:0000313" key="10">
    <source>
        <dbReference type="Proteomes" id="UP000228867"/>
    </source>
</evidence>
<evidence type="ECO:0000256" key="4">
    <source>
        <dbReference type="ARBA" id="ARBA00022475"/>
    </source>
</evidence>
<reference evidence="9 10" key="1">
    <citation type="submission" date="2017-09" db="EMBL/GenBank/DDBJ databases">
        <title>Depth-based differentiation of microbial function through sediment-hosted aquifers and enrichment of novel symbionts in the deep terrestrial subsurface.</title>
        <authorList>
            <person name="Probst A.J."/>
            <person name="Ladd B."/>
            <person name="Jarett J.K."/>
            <person name="Geller-Mcgrath D.E."/>
            <person name="Sieber C.M."/>
            <person name="Emerson J.B."/>
            <person name="Anantharaman K."/>
            <person name="Thomas B.C."/>
            <person name="Malmstrom R."/>
            <person name="Stieglmeier M."/>
            <person name="Klingl A."/>
            <person name="Woyke T."/>
            <person name="Ryan C.M."/>
            <person name="Banfield J.F."/>
        </authorList>
    </citation>
    <scope>NUCLEOTIDE SEQUENCE [LARGE SCALE GENOMIC DNA]</scope>
    <source>
        <strain evidence="9">CG11_big_fil_rev_8_21_14_0_20_38_23</strain>
    </source>
</reference>
<evidence type="ECO:0000256" key="1">
    <source>
        <dbReference type="ARBA" id="ARBA00004651"/>
    </source>
</evidence>
<protein>
    <recommendedName>
        <fullName evidence="11">AI-2E family transporter</fullName>
    </recommendedName>
</protein>
<comment type="similarity">
    <text evidence="2">Belongs to the autoinducer-2 exporter (AI-2E) (TC 2.A.86) family.</text>
</comment>
<dbReference type="GO" id="GO:0005886">
    <property type="term" value="C:plasma membrane"/>
    <property type="evidence" value="ECO:0007669"/>
    <property type="project" value="UniProtKB-SubCell"/>
</dbReference>
<feature type="transmembrane region" description="Helical" evidence="8">
    <location>
        <begin position="12"/>
        <end position="31"/>
    </location>
</feature>
<feature type="transmembrane region" description="Helical" evidence="8">
    <location>
        <begin position="144"/>
        <end position="163"/>
    </location>
</feature>
<feature type="transmembrane region" description="Helical" evidence="8">
    <location>
        <begin position="37"/>
        <end position="55"/>
    </location>
</feature>
<dbReference type="EMBL" id="PCWR01000029">
    <property type="protein sequence ID" value="PIR07409.1"/>
    <property type="molecule type" value="Genomic_DNA"/>
</dbReference>
<keyword evidence="4" id="KW-1003">Cell membrane</keyword>
<comment type="caution">
    <text evidence="9">The sequence shown here is derived from an EMBL/GenBank/DDBJ whole genome shotgun (WGS) entry which is preliminary data.</text>
</comment>
<dbReference type="InterPro" id="IPR002549">
    <property type="entry name" value="AI-2E-like"/>
</dbReference>
<feature type="transmembrane region" description="Helical" evidence="8">
    <location>
        <begin position="240"/>
        <end position="272"/>
    </location>
</feature>
<dbReference type="PANTHER" id="PTHR21716:SF53">
    <property type="entry name" value="PERMEASE PERM-RELATED"/>
    <property type="match status" value="1"/>
</dbReference>
<organism evidence="9 10">
    <name type="scientific">Candidatus Jorgensenbacteria bacterium CG11_big_fil_rev_8_21_14_0_20_38_23</name>
    <dbReference type="NCBI Taxonomy" id="1974594"/>
    <lineage>
        <taxon>Bacteria</taxon>
        <taxon>Candidatus Joergenseniibacteriota</taxon>
    </lineage>
</organism>
<proteinExistence type="inferred from homology"/>
<sequence length="341" mass="38273">MGTEKTYLEISWGTLWKILIFLAVLIILYYVRWTLAAFFMAIIIALGFEPFINFFEKRGIPRLLGTIIIFLFLILLFGTVIYFIFPLFSSEVTNFISRFSKIIFIIFNFKSPPEFITNLTSGFERILNFLTLNEVSLTETLSKIAPKILLGIATVIISFFLMVEKDGTERFLKAVLPENYERTALHIFHGFKIKIRRWFLTQLVMSSVIGIMTGLGLWLLGVNSSFLLGLLAAVFELVPIVGPVLVGSLAFLIALSDSFILGIYTALFFVFVQQFESHILIPLIFGKTINVHPVIVIVAIVGGSQVAGILGFVLAVPIAILIQETITYLAAKKAKRLSLEI</sequence>
<evidence type="ECO:0000256" key="8">
    <source>
        <dbReference type="SAM" id="Phobius"/>
    </source>
</evidence>
<evidence type="ECO:0000313" key="9">
    <source>
        <dbReference type="EMBL" id="PIR07409.1"/>
    </source>
</evidence>
<keyword evidence="6 8" id="KW-1133">Transmembrane helix</keyword>
<evidence type="ECO:0000256" key="7">
    <source>
        <dbReference type="ARBA" id="ARBA00023136"/>
    </source>
</evidence>
<dbReference type="Pfam" id="PF01594">
    <property type="entry name" value="AI-2E_transport"/>
    <property type="match status" value="1"/>
</dbReference>
<dbReference type="AlphaFoldDB" id="A0A2H0NEU2"/>
<feature type="transmembrane region" description="Helical" evidence="8">
    <location>
        <begin position="307"/>
        <end position="331"/>
    </location>
</feature>
<keyword evidence="5 8" id="KW-0812">Transmembrane</keyword>
<feature type="transmembrane region" description="Helical" evidence="8">
    <location>
        <begin position="198"/>
        <end position="220"/>
    </location>
</feature>
<evidence type="ECO:0000256" key="2">
    <source>
        <dbReference type="ARBA" id="ARBA00009773"/>
    </source>
</evidence>
<evidence type="ECO:0000256" key="6">
    <source>
        <dbReference type="ARBA" id="ARBA00022989"/>
    </source>
</evidence>
<feature type="transmembrane region" description="Helical" evidence="8">
    <location>
        <begin position="67"/>
        <end position="88"/>
    </location>
</feature>
<accession>A0A2H0NEU2</accession>
<comment type="subcellular location">
    <subcellularLocation>
        <location evidence="1">Cell membrane</location>
        <topology evidence="1">Multi-pass membrane protein</topology>
    </subcellularLocation>
</comment>
<dbReference type="PANTHER" id="PTHR21716">
    <property type="entry name" value="TRANSMEMBRANE PROTEIN"/>
    <property type="match status" value="1"/>
</dbReference>
<evidence type="ECO:0000256" key="3">
    <source>
        <dbReference type="ARBA" id="ARBA00022448"/>
    </source>
</evidence>
<evidence type="ECO:0008006" key="11">
    <source>
        <dbReference type="Google" id="ProtNLM"/>
    </source>
</evidence>
<evidence type="ECO:0000256" key="5">
    <source>
        <dbReference type="ARBA" id="ARBA00022692"/>
    </source>
</evidence>
<name>A0A2H0NEU2_9BACT</name>
<dbReference type="Proteomes" id="UP000228867">
    <property type="component" value="Unassembled WGS sequence"/>
</dbReference>
<gene>
    <name evidence="9" type="ORF">COV54_01245</name>
</gene>
<keyword evidence="7 8" id="KW-0472">Membrane</keyword>
<keyword evidence="3" id="KW-0813">Transport</keyword>